<dbReference type="Proteomes" id="UP000585614">
    <property type="component" value="Unassembled WGS sequence"/>
</dbReference>
<organism evidence="1 2">
    <name type="scientific">Rhinolophus ferrumequinum</name>
    <name type="common">Greater horseshoe bat</name>
    <dbReference type="NCBI Taxonomy" id="59479"/>
    <lineage>
        <taxon>Eukaryota</taxon>
        <taxon>Metazoa</taxon>
        <taxon>Chordata</taxon>
        <taxon>Craniata</taxon>
        <taxon>Vertebrata</taxon>
        <taxon>Euteleostomi</taxon>
        <taxon>Mammalia</taxon>
        <taxon>Eutheria</taxon>
        <taxon>Laurasiatheria</taxon>
        <taxon>Chiroptera</taxon>
        <taxon>Yinpterochiroptera</taxon>
        <taxon>Rhinolophoidea</taxon>
        <taxon>Rhinolophidae</taxon>
        <taxon>Rhinolophinae</taxon>
        <taxon>Rhinolophus</taxon>
    </lineage>
</organism>
<reference evidence="1 2" key="1">
    <citation type="journal article" date="2020" name="Nature">
        <title>Six reference-quality genomes reveal evolution of bat adaptations.</title>
        <authorList>
            <person name="Jebb D."/>
            <person name="Huang Z."/>
            <person name="Pippel M."/>
            <person name="Hughes G.M."/>
            <person name="Lavrichenko K."/>
            <person name="Devanna P."/>
            <person name="Winkler S."/>
            <person name="Jermiin L.S."/>
            <person name="Skirmuntt E.C."/>
            <person name="Katzourakis A."/>
            <person name="Burkitt-Gray L."/>
            <person name="Ray D.A."/>
            <person name="Sullivan K.A.M."/>
            <person name="Roscito J.G."/>
            <person name="Kirilenko B.M."/>
            <person name="Davalos L.M."/>
            <person name="Corthals A.P."/>
            <person name="Power M.L."/>
            <person name="Jones G."/>
            <person name="Ransome R.D."/>
            <person name="Dechmann D.K.N."/>
            <person name="Locatelli A.G."/>
            <person name="Puechmaille S.J."/>
            <person name="Fedrigo O."/>
            <person name="Jarvis E.D."/>
            <person name="Hiller M."/>
            <person name="Vernes S.C."/>
            <person name="Myers E.W."/>
            <person name="Teeling E.C."/>
        </authorList>
    </citation>
    <scope>NUCLEOTIDE SEQUENCE [LARGE SCALE GENOMIC DNA]</scope>
    <source>
        <strain evidence="1">MRhiFer1</strain>
        <tissue evidence="1">Lung</tissue>
    </source>
</reference>
<comment type="caution">
    <text evidence="1">The sequence shown here is derived from an EMBL/GenBank/DDBJ whole genome shotgun (WGS) entry which is preliminary data.</text>
</comment>
<dbReference type="AlphaFoldDB" id="A0A7J8AVF4"/>
<proteinExistence type="predicted"/>
<evidence type="ECO:0000313" key="1">
    <source>
        <dbReference type="EMBL" id="KAF6390251.1"/>
    </source>
</evidence>
<name>A0A7J8AVF4_RHIFE</name>
<sequence>MLLSFGRRPPAGPGYRLCNCLSSASTDELTVRQGPARRPRRFQLPMLGDPVQPPMLRDRSRRLLSPVIGASPLPTPPPAWSTDGGSAPQPPLRCLLFLSWVLTAQGNPLGPRPKPTTCRNLRLPRFRSGNLRGARSSAFRHPLATAHALGSRANGRTSTEHAWEPRPANLLQRGGAFPRGPRRLPPRHWRWDPGARF</sequence>
<dbReference type="EMBL" id="JACAGC010000001">
    <property type="protein sequence ID" value="KAF6390251.1"/>
    <property type="molecule type" value="Genomic_DNA"/>
</dbReference>
<accession>A0A7J8AVF4</accession>
<protein>
    <submittedName>
        <fullName evidence="1">Uncharacterized protein</fullName>
    </submittedName>
</protein>
<evidence type="ECO:0000313" key="2">
    <source>
        <dbReference type="Proteomes" id="UP000585614"/>
    </source>
</evidence>
<gene>
    <name evidence="1" type="ORF">mRhiFer1_007831</name>
</gene>